<dbReference type="SUPFAM" id="SSF57667">
    <property type="entry name" value="beta-beta-alpha zinc fingers"/>
    <property type="match status" value="5"/>
</dbReference>
<feature type="domain" description="C2H2-type" evidence="14">
    <location>
        <begin position="230"/>
        <end position="257"/>
    </location>
</feature>
<dbReference type="PROSITE" id="PS50157">
    <property type="entry name" value="ZINC_FINGER_C2H2_2"/>
    <property type="match status" value="9"/>
</dbReference>
<name>B3NAR7_DROER</name>
<comment type="caution">
    <text evidence="12">Lacks conserved residue(s) required for the propagation of feature annotation.</text>
</comment>
<dbReference type="GO" id="GO:0000978">
    <property type="term" value="F:RNA polymerase II cis-regulatory region sequence-specific DNA binding"/>
    <property type="evidence" value="ECO:0007669"/>
    <property type="project" value="TreeGrafter"/>
</dbReference>
<evidence type="ECO:0000256" key="13">
    <source>
        <dbReference type="SAM" id="MobiDB-lite"/>
    </source>
</evidence>
<dbReference type="eggNOG" id="KOG1721">
    <property type="taxonomic scope" value="Eukaryota"/>
</dbReference>
<dbReference type="PROSITE" id="PS00028">
    <property type="entry name" value="ZINC_FINGER_C2H2_1"/>
    <property type="match status" value="9"/>
</dbReference>
<feature type="domain" description="C2H2-type" evidence="14">
    <location>
        <begin position="342"/>
        <end position="369"/>
    </location>
</feature>
<evidence type="ECO:0000256" key="11">
    <source>
        <dbReference type="PROSITE-ProRule" id="PRU00042"/>
    </source>
</evidence>
<evidence type="ECO:0000256" key="5">
    <source>
        <dbReference type="ARBA" id="ARBA00022771"/>
    </source>
</evidence>
<dbReference type="GO" id="GO:0008270">
    <property type="term" value="F:zinc ion binding"/>
    <property type="evidence" value="ECO:0007669"/>
    <property type="project" value="UniProtKB-KW"/>
</dbReference>
<keyword evidence="10" id="KW-0539">Nucleus</keyword>
<dbReference type="FunFam" id="3.30.160.60:FF:001480">
    <property type="entry name" value="Si:cabz01071911.3"/>
    <property type="match status" value="1"/>
</dbReference>
<evidence type="ECO:0000256" key="8">
    <source>
        <dbReference type="ARBA" id="ARBA00023125"/>
    </source>
</evidence>
<feature type="domain" description="C2H2-type" evidence="14">
    <location>
        <begin position="314"/>
        <end position="341"/>
    </location>
</feature>
<evidence type="ECO:0000256" key="10">
    <source>
        <dbReference type="ARBA" id="ARBA00023242"/>
    </source>
</evidence>
<evidence type="ECO:0000259" key="14">
    <source>
        <dbReference type="PROSITE" id="PS50157"/>
    </source>
</evidence>
<dbReference type="AlphaFoldDB" id="B3NAR7"/>
<feature type="region of interest" description="Disordered" evidence="13">
    <location>
        <begin position="105"/>
        <end position="163"/>
    </location>
</feature>
<comment type="subcellular location">
    <subcellularLocation>
        <location evidence="1">Nucleus</location>
    </subcellularLocation>
</comment>
<dbReference type="GO" id="GO:0005634">
    <property type="term" value="C:nucleus"/>
    <property type="evidence" value="ECO:0007669"/>
    <property type="project" value="UniProtKB-SubCell"/>
</dbReference>
<evidence type="ECO:0000256" key="9">
    <source>
        <dbReference type="ARBA" id="ARBA00023163"/>
    </source>
</evidence>
<keyword evidence="7" id="KW-0805">Transcription regulation</keyword>
<proteinExistence type="inferred from homology"/>
<dbReference type="PROSITE" id="PS51915">
    <property type="entry name" value="ZAD"/>
    <property type="match status" value="1"/>
</dbReference>
<keyword evidence="9" id="KW-0804">Transcription</keyword>
<dbReference type="OrthoDB" id="7854697at2759"/>
<keyword evidence="5 11" id="KW-0863">Zinc-finger</keyword>
<dbReference type="Pfam" id="PF13894">
    <property type="entry name" value="zf-C2H2_4"/>
    <property type="match status" value="1"/>
</dbReference>
<feature type="domain" description="C2H2-type" evidence="14">
    <location>
        <begin position="174"/>
        <end position="201"/>
    </location>
</feature>
<keyword evidence="17" id="KW-1185">Reference proteome</keyword>
<protein>
    <recommendedName>
        <fullName evidence="18">Protein krueppel</fullName>
    </recommendedName>
</protein>
<dbReference type="KEGG" id="der:6540864"/>
<comment type="similarity">
    <text evidence="2">Belongs to the krueppel C2H2-type zinc-finger protein family.</text>
</comment>
<evidence type="ECO:0000256" key="2">
    <source>
        <dbReference type="ARBA" id="ARBA00006991"/>
    </source>
</evidence>
<evidence type="ECO:0000256" key="1">
    <source>
        <dbReference type="ARBA" id="ARBA00004123"/>
    </source>
</evidence>
<dbReference type="PANTHER" id="PTHR23235">
    <property type="entry name" value="KRUEPPEL-LIKE TRANSCRIPTION FACTOR"/>
    <property type="match status" value="1"/>
</dbReference>
<feature type="domain" description="C2H2-type" evidence="14">
    <location>
        <begin position="258"/>
        <end position="285"/>
    </location>
</feature>
<evidence type="ECO:0000256" key="3">
    <source>
        <dbReference type="ARBA" id="ARBA00022723"/>
    </source>
</evidence>
<evidence type="ECO:0008006" key="18">
    <source>
        <dbReference type="Google" id="ProtNLM"/>
    </source>
</evidence>
<feature type="domain" description="C2H2-type" evidence="14">
    <location>
        <begin position="398"/>
        <end position="420"/>
    </location>
</feature>
<reference evidence="16 17" key="1">
    <citation type="journal article" date="2007" name="Nature">
        <title>Evolution of genes and genomes on the Drosophila phylogeny.</title>
        <authorList>
            <consortium name="Drosophila 12 Genomes Consortium"/>
            <person name="Clark A.G."/>
            <person name="Eisen M.B."/>
            <person name="Smith D.R."/>
            <person name="Bergman C.M."/>
            <person name="Oliver B."/>
            <person name="Markow T.A."/>
            <person name="Kaufman T.C."/>
            <person name="Kellis M."/>
            <person name="Gelbart W."/>
            <person name="Iyer V.N."/>
            <person name="Pollard D.A."/>
            <person name="Sackton T.B."/>
            <person name="Larracuente A.M."/>
            <person name="Singh N.D."/>
            <person name="Abad J.P."/>
            <person name="Abt D.N."/>
            <person name="Adryan B."/>
            <person name="Aguade M."/>
            <person name="Akashi H."/>
            <person name="Anderson W.W."/>
            <person name="Aquadro C.F."/>
            <person name="Ardell D.H."/>
            <person name="Arguello R."/>
            <person name="Artieri C.G."/>
            <person name="Barbash D.A."/>
            <person name="Barker D."/>
            <person name="Barsanti P."/>
            <person name="Batterham P."/>
            <person name="Batzoglou S."/>
            <person name="Begun D."/>
            <person name="Bhutkar A."/>
            <person name="Blanco E."/>
            <person name="Bosak S.A."/>
            <person name="Bradley R.K."/>
            <person name="Brand A.D."/>
            <person name="Brent M.R."/>
            <person name="Brooks A.N."/>
            <person name="Brown R.H."/>
            <person name="Butlin R.K."/>
            <person name="Caggese C."/>
            <person name="Calvi B.R."/>
            <person name="Bernardo de Carvalho A."/>
            <person name="Caspi A."/>
            <person name="Castrezana S."/>
            <person name="Celniker S.E."/>
            <person name="Chang J.L."/>
            <person name="Chapple C."/>
            <person name="Chatterji S."/>
            <person name="Chinwalla A."/>
            <person name="Civetta A."/>
            <person name="Clifton S.W."/>
            <person name="Comeron J.M."/>
            <person name="Costello J.C."/>
            <person name="Coyne J.A."/>
            <person name="Daub J."/>
            <person name="David R.G."/>
            <person name="Delcher A.L."/>
            <person name="Delehaunty K."/>
            <person name="Do C.B."/>
            <person name="Ebling H."/>
            <person name="Edwards K."/>
            <person name="Eickbush T."/>
            <person name="Evans J.D."/>
            <person name="Filipski A."/>
            <person name="Findeiss S."/>
            <person name="Freyhult E."/>
            <person name="Fulton L."/>
            <person name="Fulton R."/>
            <person name="Garcia A.C."/>
            <person name="Gardiner A."/>
            <person name="Garfield D.A."/>
            <person name="Garvin B.E."/>
            <person name="Gibson G."/>
            <person name="Gilbert D."/>
            <person name="Gnerre S."/>
            <person name="Godfrey J."/>
            <person name="Good R."/>
            <person name="Gotea V."/>
            <person name="Gravely B."/>
            <person name="Greenberg A.J."/>
            <person name="Griffiths-Jones S."/>
            <person name="Gross S."/>
            <person name="Guigo R."/>
            <person name="Gustafson E.A."/>
            <person name="Haerty W."/>
            <person name="Hahn M.W."/>
            <person name="Halligan D.L."/>
            <person name="Halpern A.L."/>
            <person name="Halter G.M."/>
            <person name="Han M.V."/>
            <person name="Heger A."/>
            <person name="Hillier L."/>
            <person name="Hinrichs A.S."/>
            <person name="Holmes I."/>
            <person name="Hoskins R.A."/>
            <person name="Hubisz M.J."/>
            <person name="Hultmark D."/>
            <person name="Huntley M.A."/>
            <person name="Jaffe D.B."/>
            <person name="Jagadeeshan S."/>
            <person name="Jeck W.R."/>
            <person name="Johnson J."/>
            <person name="Jones C.D."/>
            <person name="Jordan W.C."/>
            <person name="Karpen G.H."/>
            <person name="Kataoka E."/>
            <person name="Keightley P.D."/>
            <person name="Kheradpour P."/>
            <person name="Kirkness E.F."/>
            <person name="Koerich L.B."/>
            <person name="Kristiansen K."/>
            <person name="Kudrna D."/>
            <person name="Kulathinal R.J."/>
            <person name="Kumar S."/>
            <person name="Kwok R."/>
            <person name="Lander E."/>
            <person name="Langley C.H."/>
            <person name="Lapoint R."/>
            <person name="Lazzaro B.P."/>
            <person name="Lee S.J."/>
            <person name="Levesque L."/>
            <person name="Li R."/>
            <person name="Lin C.F."/>
            <person name="Lin M.F."/>
            <person name="Lindblad-Toh K."/>
            <person name="Llopart A."/>
            <person name="Long M."/>
            <person name="Low L."/>
            <person name="Lozovsky E."/>
            <person name="Lu J."/>
            <person name="Luo M."/>
            <person name="Machado C.A."/>
            <person name="Makalowski W."/>
            <person name="Marzo M."/>
            <person name="Matsuda M."/>
            <person name="Matzkin L."/>
            <person name="McAllister B."/>
            <person name="McBride C.S."/>
            <person name="McKernan B."/>
            <person name="McKernan K."/>
            <person name="Mendez-Lago M."/>
            <person name="Minx P."/>
            <person name="Mollenhauer M.U."/>
            <person name="Montooth K."/>
            <person name="Mount S.M."/>
            <person name="Mu X."/>
            <person name="Myers E."/>
            <person name="Negre B."/>
            <person name="Newfeld S."/>
            <person name="Nielsen R."/>
            <person name="Noor M.A."/>
            <person name="O'Grady P."/>
            <person name="Pachter L."/>
            <person name="Papaceit M."/>
            <person name="Parisi M.J."/>
            <person name="Parisi M."/>
            <person name="Parts L."/>
            <person name="Pedersen J.S."/>
            <person name="Pesole G."/>
            <person name="Phillippy A.M."/>
            <person name="Ponting C.P."/>
            <person name="Pop M."/>
            <person name="Porcelli D."/>
            <person name="Powell J.R."/>
            <person name="Prohaska S."/>
            <person name="Pruitt K."/>
            <person name="Puig M."/>
            <person name="Quesneville H."/>
            <person name="Ram K.R."/>
            <person name="Rand D."/>
            <person name="Rasmussen M.D."/>
            <person name="Reed L.K."/>
            <person name="Reenan R."/>
            <person name="Reily A."/>
            <person name="Remington K.A."/>
            <person name="Rieger T.T."/>
            <person name="Ritchie M.G."/>
            <person name="Robin C."/>
            <person name="Rogers Y.H."/>
            <person name="Rohde C."/>
            <person name="Rozas J."/>
            <person name="Rubenfield M.J."/>
            <person name="Ruiz A."/>
            <person name="Russo S."/>
            <person name="Salzberg S.L."/>
            <person name="Sanchez-Gracia A."/>
            <person name="Saranga D.J."/>
            <person name="Sato H."/>
            <person name="Schaeffer S.W."/>
            <person name="Schatz M.C."/>
            <person name="Schlenke T."/>
            <person name="Schwartz R."/>
            <person name="Segarra C."/>
            <person name="Singh R.S."/>
            <person name="Sirot L."/>
            <person name="Sirota M."/>
            <person name="Sisneros N.B."/>
            <person name="Smith C.D."/>
            <person name="Smith T.F."/>
            <person name="Spieth J."/>
            <person name="Stage D.E."/>
            <person name="Stark A."/>
            <person name="Stephan W."/>
            <person name="Strausberg R.L."/>
            <person name="Strempel S."/>
            <person name="Sturgill D."/>
            <person name="Sutton G."/>
            <person name="Sutton G.G."/>
            <person name="Tao W."/>
            <person name="Teichmann S."/>
            <person name="Tobari Y.N."/>
            <person name="Tomimura Y."/>
            <person name="Tsolas J.M."/>
            <person name="Valente V.L."/>
            <person name="Venter E."/>
            <person name="Venter J.C."/>
            <person name="Vicario S."/>
            <person name="Vieira F.G."/>
            <person name="Vilella A.J."/>
            <person name="Villasante A."/>
            <person name="Walenz B."/>
            <person name="Wang J."/>
            <person name="Wasserman M."/>
            <person name="Watts T."/>
            <person name="Wilson D."/>
            <person name="Wilson R.K."/>
            <person name="Wing R.A."/>
            <person name="Wolfner M.F."/>
            <person name="Wong A."/>
            <person name="Wong G.K."/>
            <person name="Wu C.I."/>
            <person name="Wu G."/>
            <person name="Yamamoto D."/>
            <person name="Yang H.P."/>
            <person name="Yang S.P."/>
            <person name="Yorke J.A."/>
            <person name="Yoshida K."/>
            <person name="Zdobnov E."/>
            <person name="Zhang P."/>
            <person name="Zhang Y."/>
            <person name="Zimin A.V."/>
            <person name="Baldwin J."/>
            <person name="Abdouelleil A."/>
            <person name="Abdulkadir J."/>
            <person name="Abebe A."/>
            <person name="Abera B."/>
            <person name="Abreu J."/>
            <person name="Acer S.C."/>
            <person name="Aftuck L."/>
            <person name="Alexander A."/>
            <person name="An P."/>
            <person name="Anderson E."/>
            <person name="Anderson S."/>
            <person name="Arachi H."/>
            <person name="Azer M."/>
            <person name="Bachantsang P."/>
            <person name="Barry A."/>
            <person name="Bayul T."/>
            <person name="Berlin A."/>
            <person name="Bessette D."/>
            <person name="Bloom T."/>
            <person name="Blye J."/>
            <person name="Boguslavskiy L."/>
            <person name="Bonnet C."/>
            <person name="Boukhgalter B."/>
            <person name="Bourzgui I."/>
            <person name="Brown A."/>
            <person name="Cahill P."/>
            <person name="Channer S."/>
            <person name="Cheshatsang Y."/>
            <person name="Chuda L."/>
            <person name="Citroen M."/>
            <person name="Collymore A."/>
            <person name="Cooke P."/>
            <person name="Costello M."/>
            <person name="D'Aco K."/>
            <person name="Daza R."/>
            <person name="De Haan G."/>
            <person name="DeGray S."/>
            <person name="DeMaso C."/>
            <person name="Dhargay N."/>
            <person name="Dooley K."/>
            <person name="Dooley E."/>
            <person name="Doricent M."/>
            <person name="Dorje P."/>
            <person name="Dorjee K."/>
            <person name="Dupes A."/>
            <person name="Elong R."/>
            <person name="Falk J."/>
            <person name="Farina A."/>
            <person name="Faro S."/>
            <person name="Ferguson D."/>
            <person name="Fisher S."/>
            <person name="Foley C.D."/>
            <person name="Franke A."/>
            <person name="Friedrich D."/>
            <person name="Gadbois L."/>
            <person name="Gearin G."/>
            <person name="Gearin C.R."/>
            <person name="Giannoukos G."/>
            <person name="Goode T."/>
            <person name="Graham J."/>
            <person name="Grandbois E."/>
            <person name="Grewal S."/>
            <person name="Gyaltsen K."/>
            <person name="Hafez N."/>
            <person name="Hagos B."/>
            <person name="Hall J."/>
            <person name="Henson C."/>
            <person name="Hollinger A."/>
            <person name="Honan T."/>
            <person name="Huard M.D."/>
            <person name="Hughes L."/>
            <person name="Hurhula B."/>
            <person name="Husby M.E."/>
            <person name="Kamat A."/>
            <person name="Kanga B."/>
            <person name="Kashin S."/>
            <person name="Khazanovich D."/>
            <person name="Kisner P."/>
            <person name="Lance K."/>
            <person name="Lara M."/>
            <person name="Lee W."/>
            <person name="Lennon N."/>
            <person name="Letendre F."/>
            <person name="LeVine R."/>
            <person name="Lipovsky A."/>
            <person name="Liu X."/>
            <person name="Liu J."/>
            <person name="Liu S."/>
            <person name="Lokyitsang T."/>
            <person name="Lokyitsang Y."/>
            <person name="Lubonja R."/>
            <person name="Lui A."/>
            <person name="MacDonald P."/>
            <person name="Magnisalis V."/>
            <person name="Maru K."/>
            <person name="Matthews C."/>
            <person name="McCusker W."/>
            <person name="McDonough S."/>
            <person name="Mehta T."/>
            <person name="Meldrim J."/>
            <person name="Meneus L."/>
            <person name="Mihai O."/>
            <person name="Mihalev A."/>
            <person name="Mihova T."/>
            <person name="Mittelman R."/>
            <person name="Mlenga V."/>
            <person name="Montmayeur A."/>
            <person name="Mulrain L."/>
            <person name="Navidi A."/>
            <person name="Naylor J."/>
            <person name="Negash T."/>
            <person name="Nguyen T."/>
            <person name="Nguyen N."/>
            <person name="Nicol R."/>
            <person name="Norbu C."/>
            <person name="Norbu N."/>
            <person name="Novod N."/>
            <person name="O'Neill B."/>
            <person name="Osman S."/>
            <person name="Markiewicz E."/>
            <person name="Oyono O.L."/>
            <person name="Patti C."/>
            <person name="Phunkhang P."/>
            <person name="Pierre F."/>
            <person name="Priest M."/>
            <person name="Raghuraman S."/>
            <person name="Rege F."/>
            <person name="Reyes R."/>
            <person name="Rise C."/>
            <person name="Rogov P."/>
            <person name="Ross K."/>
            <person name="Ryan E."/>
            <person name="Settipalli S."/>
            <person name="Shea T."/>
            <person name="Sherpa N."/>
            <person name="Shi L."/>
            <person name="Shih D."/>
            <person name="Sparrow T."/>
            <person name="Spaulding J."/>
            <person name="Stalker J."/>
            <person name="Stange-Thomann N."/>
            <person name="Stavropoulos S."/>
            <person name="Stone C."/>
            <person name="Strader C."/>
            <person name="Tesfaye S."/>
            <person name="Thomson T."/>
            <person name="Thoulutsang Y."/>
            <person name="Thoulutsang D."/>
            <person name="Topham K."/>
            <person name="Topping I."/>
            <person name="Tsamla T."/>
            <person name="Vassiliev H."/>
            <person name="Vo A."/>
            <person name="Wangchuk T."/>
            <person name="Wangdi T."/>
            <person name="Weiand M."/>
            <person name="Wilkinson J."/>
            <person name="Wilson A."/>
            <person name="Yadav S."/>
            <person name="Young G."/>
            <person name="Yu Q."/>
            <person name="Zembek L."/>
            <person name="Zhong D."/>
            <person name="Zimmer A."/>
            <person name="Zwirko Z."/>
            <person name="Jaffe D.B."/>
            <person name="Alvarez P."/>
            <person name="Brockman W."/>
            <person name="Butler J."/>
            <person name="Chin C."/>
            <person name="Gnerre S."/>
            <person name="Grabherr M."/>
            <person name="Kleber M."/>
            <person name="Mauceli E."/>
            <person name="MacCallum I."/>
        </authorList>
    </citation>
    <scope>NUCLEOTIDE SEQUENCE [LARGE SCALE GENOMIC DNA]</scope>
    <source>
        <strain evidence="16 17">TSC#14021-0224.01</strain>
    </source>
</reference>
<keyword evidence="3" id="KW-0479">Metal-binding</keyword>
<dbReference type="InterPro" id="IPR012934">
    <property type="entry name" value="Znf_AD"/>
</dbReference>
<gene>
    <name evidence="16" type="primary">Dere\GG16687</name>
    <name evidence="16" type="synonym">dere_GLEANR_16831</name>
    <name evidence="16" type="synonym">GG16687</name>
    <name evidence="16" type="ORF">Dere_GG16687</name>
</gene>
<feature type="compositionally biased region" description="Polar residues" evidence="13">
    <location>
        <begin position="118"/>
        <end position="131"/>
    </location>
</feature>
<dbReference type="HOGENOM" id="CLU_002678_94_1_1"/>
<dbReference type="FunFam" id="3.30.160.60:FF:002343">
    <property type="entry name" value="Zinc finger protein 33A"/>
    <property type="match status" value="1"/>
</dbReference>
<evidence type="ECO:0000259" key="15">
    <source>
        <dbReference type="PROSITE" id="PS51915"/>
    </source>
</evidence>
<keyword evidence="8" id="KW-0238">DNA-binding</keyword>
<dbReference type="FunFam" id="3.30.160.60:FF:000624">
    <property type="entry name" value="zinc finger protein 697"/>
    <property type="match status" value="3"/>
</dbReference>
<feature type="domain" description="C2H2-type" evidence="14">
    <location>
        <begin position="370"/>
        <end position="397"/>
    </location>
</feature>
<accession>B3NAR7</accession>
<sequence length="426" mass="48614">MISECTGCDIEVGDNLSELICPTCLEDAQSAFDIIGTYERSYRIFWEAQDAVLEEDLPDGEVYTISDSESSTSHDTDGKRKCNYKAASSISINVDEIYEISEDECDPTVDTKNEDSRQQQNTKGSKQNSPSVKVVKHTPRTGSTASEDQLIETGTEKLDSNDSNFVGSGTRTAYKCSHCSKSFPHRSIYVAHKRIHTGERPFKCPSCPLSFRLKTFLKRHSILHLGERSFTCEICSKSFPEKTNLYHHKKIHSDDKPFVCSSCPMAFRFKSHLDRHTMRHTGERPFKCDYCGKDFPVRGSLEKHIRIHTGERPFECSICQSGFADLSNLTSHMRIHSNERPFKCDSCDKRFLDKFRLAKHKMTHSIERPFKCTDCLSCFSTAACLYHHRFVHMPKGPFKCEDCGSVLKNMILFRRHARSHGKVLEL</sequence>
<dbReference type="SMART" id="SM00355">
    <property type="entry name" value="ZnF_C2H2"/>
    <property type="match status" value="9"/>
</dbReference>
<keyword evidence="4" id="KW-0677">Repeat</keyword>
<feature type="domain" description="ZAD" evidence="15">
    <location>
        <begin position="1"/>
        <end position="48"/>
    </location>
</feature>
<reference evidence="16 17" key="2">
    <citation type="journal article" date="2008" name="Bioinformatics">
        <title>Assembly reconciliation.</title>
        <authorList>
            <person name="Zimin A.V."/>
            <person name="Smith D.R."/>
            <person name="Sutton G."/>
            <person name="Yorke J.A."/>
        </authorList>
    </citation>
    <scope>NUCLEOTIDE SEQUENCE [LARGE SCALE GENOMIC DNA]</scope>
    <source>
        <strain evidence="16 17">TSC#14021-0224.01</strain>
    </source>
</reference>
<dbReference type="PANTHER" id="PTHR23235:SF142">
    <property type="entry name" value="ZINC FINGER PROTEIN 384"/>
    <property type="match status" value="1"/>
</dbReference>
<dbReference type="Proteomes" id="UP000008711">
    <property type="component" value="Unassembled WGS sequence"/>
</dbReference>
<evidence type="ECO:0000313" key="17">
    <source>
        <dbReference type="Proteomes" id="UP000008711"/>
    </source>
</evidence>
<dbReference type="Gene3D" id="3.30.160.60">
    <property type="entry name" value="Classic Zinc Finger"/>
    <property type="match status" value="8"/>
</dbReference>
<evidence type="ECO:0000256" key="7">
    <source>
        <dbReference type="ARBA" id="ARBA00023015"/>
    </source>
</evidence>
<keyword evidence="6" id="KW-0862">Zinc</keyword>
<evidence type="ECO:0000256" key="12">
    <source>
        <dbReference type="PROSITE-ProRule" id="PRU01263"/>
    </source>
</evidence>
<evidence type="ECO:0000256" key="4">
    <source>
        <dbReference type="ARBA" id="ARBA00022737"/>
    </source>
</evidence>
<dbReference type="InterPro" id="IPR013087">
    <property type="entry name" value="Znf_C2H2_type"/>
</dbReference>
<evidence type="ECO:0000313" key="16">
    <source>
        <dbReference type="EMBL" id="EDV57590.2"/>
    </source>
</evidence>
<dbReference type="GO" id="GO:0000981">
    <property type="term" value="F:DNA-binding transcription factor activity, RNA polymerase II-specific"/>
    <property type="evidence" value="ECO:0007669"/>
    <property type="project" value="TreeGrafter"/>
</dbReference>
<feature type="domain" description="C2H2-type" evidence="14">
    <location>
        <begin position="286"/>
        <end position="313"/>
    </location>
</feature>
<evidence type="ECO:0000256" key="6">
    <source>
        <dbReference type="ARBA" id="ARBA00022833"/>
    </source>
</evidence>
<dbReference type="InterPro" id="IPR036236">
    <property type="entry name" value="Znf_C2H2_sf"/>
</dbReference>
<feature type="domain" description="C2H2-type" evidence="14">
    <location>
        <begin position="202"/>
        <end position="229"/>
    </location>
</feature>
<dbReference type="Pfam" id="PF00096">
    <property type="entry name" value="zf-C2H2"/>
    <property type="match status" value="3"/>
</dbReference>
<organism evidence="16 17">
    <name type="scientific">Drosophila erecta</name>
    <name type="common">Fruit fly</name>
    <dbReference type="NCBI Taxonomy" id="7220"/>
    <lineage>
        <taxon>Eukaryota</taxon>
        <taxon>Metazoa</taxon>
        <taxon>Ecdysozoa</taxon>
        <taxon>Arthropoda</taxon>
        <taxon>Hexapoda</taxon>
        <taxon>Insecta</taxon>
        <taxon>Pterygota</taxon>
        <taxon>Neoptera</taxon>
        <taxon>Endopterygota</taxon>
        <taxon>Diptera</taxon>
        <taxon>Brachycera</taxon>
        <taxon>Muscomorpha</taxon>
        <taxon>Ephydroidea</taxon>
        <taxon>Drosophilidae</taxon>
        <taxon>Drosophila</taxon>
        <taxon>Sophophora</taxon>
    </lineage>
</organism>
<dbReference type="SUPFAM" id="SSF57716">
    <property type="entry name" value="Glucocorticoid receptor-like (DNA-binding domain)"/>
    <property type="match status" value="1"/>
</dbReference>
<dbReference type="EMBL" id="CH954177">
    <property type="protein sequence ID" value="EDV57590.2"/>
    <property type="molecule type" value="Genomic_DNA"/>
</dbReference>